<evidence type="ECO:0000256" key="2">
    <source>
        <dbReference type="ARBA" id="ARBA00023043"/>
    </source>
</evidence>
<protein>
    <submittedName>
        <fullName evidence="4">Uncharacterized protein</fullName>
    </submittedName>
</protein>
<comment type="caution">
    <text evidence="4">The sequence shown here is derived from an EMBL/GenBank/DDBJ whole genome shotgun (WGS) entry which is preliminary data.</text>
</comment>
<dbReference type="PROSITE" id="PS50297">
    <property type="entry name" value="ANK_REP_REGION"/>
    <property type="match status" value="1"/>
</dbReference>
<dbReference type="Pfam" id="PF13857">
    <property type="entry name" value="Ank_5"/>
    <property type="match status" value="1"/>
</dbReference>
<sequence length="458" mass="50009">MVVAMVSGNNAAPVVNPFLEVINLLLQAAPFSNDDPEALHTETLLEGATVNGDAVLHAMMATYGENGDFLRNKCAENIFSKATLQLLFKNGDTILHCAARAGRYQMVSHLIDLARGGSSSNDDDSSRARVQKLLGTENELKETVLHEAVRIGDNAMVELLLKEYPGLASHPKDGTSPLFLAILLQENNIVEPGGKKNIVETLYNMSDKNLSYSGHKGQNALHAAVLRGTGLTKKLLKWNKKLTTERDENGSTPLHFAAARYFDVVITHLGLIKPLEALALKRSRESVCWHVLDANPAALYYADKDGLYPIHVAASAGAVGAVSIFVNKAPGCAGLRDAKRRTFLHVAVERGQVDVVRYACSNILFSWILNMQDSAGNTALHLAVQEGSLQMFSVLFRNLQVRLNLTNNNGKTPLDISHFKIPRGMHSIQNNEPKIHYALALAGARNGSCHFQQSYTQQ</sequence>
<dbReference type="OrthoDB" id="1847170at2759"/>
<evidence type="ECO:0000313" key="5">
    <source>
        <dbReference type="Proteomes" id="UP000479710"/>
    </source>
</evidence>
<evidence type="ECO:0000256" key="1">
    <source>
        <dbReference type="ARBA" id="ARBA00022737"/>
    </source>
</evidence>
<keyword evidence="1" id="KW-0677">Repeat</keyword>
<dbReference type="AlphaFoldDB" id="A0A6G1CQY9"/>
<proteinExistence type="predicted"/>
<reference evidence="4 5" key="1">
    <citation type="submission" date="2019-11" db="EMBL/GenBank/DDBJ databases">
        <title>Whole genome sequence of Oryza granulata.</title>
        <authorList>
            <person name="Li W."/>
        </authorList>
    </citation>
    <scope>NUCLEOTIDE SEQUENCE [LARGE SCALE GENOMIC DNA]</scope>
    <source>
        <strain evidence="5">cv. Menghai</strain>
        <tissue evidence="4">Leaf</tissue>
    </source>
</reference>
<evidence type="ECO:0000256" key="3">
    <source>
        <dbReference type="PROSITE-ProRule" id="PRU00023"/>
    </source>
</evidence>
<evidence type="ECO:0000313" key="4">
    <source>
        <dbReference type="EMBL" id="KAF0902520.1"/>
    </source>
</evidence>
<feature type="repeat" description="ANK" evidence="3">
    <location>
        <begin position="375"/>
        <end position="398"/>
    </location>
</feature>
<dbReference type="Pfam" id="PF12796">
    <property type="entry name" value="Ank_2"/>
    <property type="match status" value="2"/>
</dbReference>
<dbReference type="GO" id="GO:0005886">
    <property type="term" value="C:plasma membrane"/>
    <property type="evidence" value="ECO:0007669"/>
    <property type="project" value="TreeGrafter"/>
</dbReference>
<dbReference type="PANTHER" id="PTHR24186:SF50">
    <property type="entry name" value="ANKYRIN REPEAT-CONTAINING PROTEIN ITN1-LIKE ISOFORM X1"/>
    <property type="match status" value="1"/>
</dbReference>
<dbReference type="InterPro" id="IPR036770">
    <property type="entry name" value="Ankyrin_rpt-contain_sf"/>
</dbReference>
<organism evidence="4 5">
    <name type="scientific">Oryza meyeriana var. granulata</name>
    <dbReference type="NCBI Taxonomy" id="110450"/>
    <lineage>
        <taxon>Eukaryota</taxon>
        <taxon>Viridiplantae</taxon>
        <taxon>Streptophyta</taxon>
        <taxon>Embryophyta</taxon>
        <taxon>Tracheophyta</taxon>
        <taxon>Spermatophyta</taxon>
        <taxon>Magnoliopsida</taxon>
        <taxon>Liliopsida</taxon>
        <taxon>Poales</taxon>
        <taxon>Poaceae</taxon>
        <taxon>BOP clade</taxon>
        <taxon>Oryzoideae</taxon>
        <taxon>Oryzeae</taxon>
        <taxon>Oryzinae</taxon>
        <taxon>Oryza</taxon>
        <taxon>Oryza meyeriana</taxon>
    </lineage>
</organism>
<keyword evidence="5" id="KW-1185">Reference proteome</keyword>
<keyword evidence="2 3" id="KW-0040">ANK repeat</keyword>
<dbReference type="PROSITE" id="PS50088">
    <property type="entry name" value="ANK_REPEAT"/>
    <property type="match status" value="1"/>
</dbReference>
<feature type="non-terminal residue" evidence="4">
    <location>
        <position position="458"/>
    </location>
</feature>
<dbReference type="PANTHER" id="PTHR24186">
    <property type="entry name" value="PROTEIN PHOSPHATASE 1 REGULATORY SUBUNIT"/>
    <property type="match status" value="1"/>
</dbReference>
<dbReference type="SMART" id="SM00248">
    <property type="entry name" value="ANK"/>
    <property type="match status" value="7"/>
</dbReference>
<gene>
    <name evidence="4" type="ORF">E2562_017918</name>
</gene>
<dbReference type="EMBL" id="SPHZ02000008">
    <property type="protein sequence ID" value="KAF0902520.1"/>
    <property type="molecule type" value="Genomic_DNA"/>
</dbReference>
<dbReference type="Gene3D" id="1.25.40.20">
    <property type="entry name" value="Ankyrin repeat-containing domain"/>
    <property type="match status" value="3"/>
</dbReference>
<accession>A0A6G1CQY9</accession>
<name>A0A6G1CQY9_9ORYZ</name>
<dbReference type="SUPFAM" id="SSF48403">
    <property type="entry name" value="Ankyrin repeat"/>
    <property type="match status" value="1"/>
</dbReference>
<dbReference type="InterPro" id="IPR002110">
    <property type="entry name" value="Ankyrin_rpt"/>
</dbReference>
<dbReference type="Proteomes" id="UP000479710">
    <property type="component" value="Unassembled WGS sequence"/>
</dbReference>
<dbReference type="Pfam" id="PF00023">
    <property type="entry name" value="Ank"/>
    <property type="match status" value="1"/>
</dbReference>